<keyword evidence="3" id="KW-1185">Reference proteome</keyword>
<proteinExistence type="predicted"/>
<dbReference type="CDD" id="cd00093">
    <property type="entry name" value="HTH_XRE"/>
    <property type="match status" value="1"/>
</dbReference>
<sequence length="258" mass="28686">MTLSLFPSEVVKFREQAGLTQRQLSSRIRSSTSSLCRWERGEVTPRREHVERLDEALGASGQLLRTWQAQTSGSSLPPWMRDAGRLQEEAASIDCISPVLVPGLLQSPAYAWLVFREGRPLSTDSEIARLVALRCERYESLRHRNDPWITAVFPQTALSGVTDEVRVEQVRHLLSLTDSGRVSVHLVPEGTLLVGVTSPLLMVRLLNGGSAASSDHVCGNVIHDNDGEDWDRLTELAKRAFAAALPPRQSRRILEEMS</sequence>
<dbReference type="SUPFAM" id="SSF47413">
    <property type="entry name" value="lambda repressor-like DNA-binding domains"/>
    <property type="match status" value="1"/>
</dbReference>
<dbReference type="PROSITE" id="PS50943">
    <property type="entry name" value="HTH_CROC1"/>
    <property type="match status" value="1"/>
</dbReference>
<dbReference type="RefSeq" id="WP_344970933.1">
    <property type="nucleotide sequence ID" value="NZ_BAABDD010000009.1"/>
</dbReference>
<dbReference type="SMART" id="SM00530">
    <property type="entry name" value="HTH_XRE"/>
    <property type="match status" value="1"/>
</dbReference>
<dbReference type="Pfam" id="PF13560">
    <property type="entry name" value="HTH_31"/>
    <property type="match status" value="1"/>
</dbReference>
<dbReference type="EMBL" id="BAABDD010000009">
    <property type="protein sequence ID" value="GAA3743446.1"/>
    <property type="molecule type" value="Genomic_DNA"/>
</dbReference>
<protein>
    <recommendedName>
        <fullName evidence="1">HTH cro/C1-type domain-containing protein</fullName>
    </recommendedName>
</protein>
<feature type="domain" description="HTH cro/C1-type" evidence="1">
    <location>
        <begin position="10"/>
        <end position="64"/>
    </location>
</feature>
<dbReference type="InterPro" id="IPR043917">
    <property type="entry name" value="DUF5753"/>
</dbReference>
<evidence type="ECO:0000313" key="3">
    <source>
        <dbReference type="Proteomes" id="UP001500908"/>
    </source>
</evidence>
<comment type="caution">
    <text evidence="2">The sequence shown here is derived from an EMBL/GenBank/DDBJ whole genome shotgun (WGS) entry which is preliminary data.</text>
</comment>
<dbReference type="InterPro" id="IPR010982">
    <property type="entry name" value="Lambda_DNA-bd_dom_sf"/>
</dbReference>
<dbReference type="Pfam" id="PF19054">
    <property type="entry name" value="DUF5753"/>
    <property type="match status" value="1"/>
</dbReference>
<dbReference type="Proteomes" id="UP001500908">
    <property type="component" value="Unassembled WGS sequence"/>
</dbReference>
<name>A0ABP7FNF3_9ACTN</name>
<reference evidence="3" key="1">
    <citation type="journal article" date="2019" name="Int. J. Syst. Evol. Microbiol.">
        <title>The Global Catalogue of Microorganisms (GCM) 10K type strain sequencing project: providing services to taxonomists for standard genome sequencing and annotation.</title>
        <authorList>
            <consortium name="The Broad Institute Genomics Platform"/>
            <consortium name="The Broad Institute Genome Sequencing Center for Infectious Disease"/>
            <person name="Wu L."/>
            <person name="Ma J."/>
        </authorList>
    </citation>
    <scope>NUCLEOTIDE SEQUENCE [LARGE SCALE GENOMIC DNA]</scope>
    <source>
        <strain evidence="3">JCM 17137</strain>
    </source>
</reference>
<gene>
    <name evidence="2" type="ORF">GCM10022402_23920</name>
</gene>
<dbReference type="Gene3D" id="1.10.260.40">
    <property type="entry name" value="lambda repressor-like DNA-binding domains"/>
    <property type="match status" value="1"/>
</dbReference>
<evidence type="ECO:0000259" key="1">
    <source>
        <dbReference type="PROSITE" id="PS50943"/>
    </source>
</evidence>
<organism evidence="2 3">
    <name type="scientific">Salinactinospora qingdaonensis</name>
    <dbReference type="NCBI Taxonomy" id="702744"/>
    <lineage>
        <taxon>Bacteria</taxon>
        <taxon>Bacillati</taxon>
        <taxon>Actinomycetota</taxon>
        <taxon>Actinomycetes</taxon>
        <taxon>Streptosporangiales</taxon>
        <taxon>Nocardiopsidaceae</taxon>
        <taxon>Salinactinospora</taxon>
    </lineage>
</organism>
<evidence type="ECO:0000313" key="2">
    <source>
        <dbReference type="EMBL" id="GAA3743446.1"/>
    </source>
</evidence>
<dbReference type="InterPro" id="IPR001387">
    <property type="entry name" value="Cro/C1-type_HTH"/>
</dbReference>
<accession>A0ABP7FNF3</accession>